<protein>
    <recommendedName>
        <fullName evidence="3">Sensory transduction regulator</fullName>
    </recommendedName>
</protein>
<sequence>MTAPGEGGAPALAERLAQLLESSLEVIRGDDGVSLTLAFDGTRAAVQAMSLADGLDVLSLTQVLAWDLPNTDALRDDIEALAAEMSFGTVRRASDGVTTDVLQHYTFPAGGLGDSALITMVTLVLSIGADLSRRLTD</sequence>
<keyword evidence="2" id="KW-1185">Reference proteome</keyword>
<gene>
    <name evidence="1" type="ORF">ACFQ04_14585</name>
</gene>
<reference evidence="2" key="1">
    <citation type="journal article" date="2019" name="Int. J. Syst. Evol. Microbiol.">
        <title>The Global Catalogue of Microorganisms (GCM) 10K type strain sequencing project: providing services to taxonomists for standard genome sequencing and annotation.</title>
        <authorList>
            <consortium name="The Broad Institute Genomics Platform"/>
            <consortium name="The Broad Institute Genome Sequencing Center for Infectious Disease"/>
            <person name="Wu L."/>
            <person name="Ma J."/>
        </authorList>
    </citation>
    <scope>NUCLEOTIDE SEQUENCE [LARGE SCALE GENOMIC DNA]</scope>
    <source>
        <strain evidence="2">CCUG 50873</strain>
    </source>
</reference>
<dbReference type="EMBL" id="JBHTIL010000002">
    <property type="protein sequence ID" value="MFD0926965.1"/>
    <property type="molecule type" value="Genomic_DNA"/>
</dbReference>
<comment type="caution">
    <text evidence="1">The sequence shown here is derived from an EMBL/GenBank/DDBJ whole genome shotgun (WGS) entry which is preliminary data.</text>
</comment>
<dbReference type="Proteomes" id="UP001597068">
    <property type="component" value="Unassembled WGS sequence"/>
</dbReference>
<proteinExistence type="predicted"/>
<organism evidence="1 2">
    <name type="scientific">Williamsia deligens</name>
    <dbReference type="NCBI Taxonomy" id="321325"/>
    <lineage>
        <taxon>Bacteria</taxon>
        <taxon>Bacillati</taxon>
        <taxon>Actinomycetota</taxon>
        <taxon>Actinomycetes</taxon>
        <taxon>Mycobacteriales</taxon>
        <taxon>Nocardiaceae</taxon>
        <taxon>Williamsia</taxon>
    </lineage>
</organism>
<dbReference type="RefSeq" id="WP_253648647.1">
    <property type="nucleotide sequence ID" value="NZ_BAAAMO010000006.1"/>
</dbReference>
<evidence type="ECO:0000313" key="2">
    <source>
        <dbReference type="Proteomes" id="UP001597068"/>
    </source>
</evidence>
<accession>A0ABW3G914</accession>
<name>A0ABW3G914_9NOCA</name>
<evidence type="ECO:0008006" key="3">
    <source>
        <dbReference type="Google" id="ProtNLM"/>
    </source>
</evidence>
<evidence type="ECO:0000313" key="1">
    <source>
        <dbReference type="EMBL" id="MFD0926965.1"/>
    </source>
</evidence>